<dbReference type="EMBL" id="JAXCGZ010020862">
    <property type="protein sequence ID" value="KAK7065178.1"/>
    <property type="molecule type" value="Genomic_DNA"/>
</dbReference>
<reference evidence="4 5" key="1">
    <citation type="submission" date="2023-11" db="EMBL/GenBank/DDBJ databases">
        <title>Halocaridina rubra genome assembly.</title>
        <authorList>
            <person name="Smith C."/>
        </authorList>
    </citation>
    <scope>NUCLEOTIDE SEQUENCE [LARGE SCALE GENOMIC DNA]</scope>
    <source>
        <strain evidence="4">EP-1</strain>
        <tissue evidence="4">Whole</tissue>
    </source>
</reference>
<gene>
    <name evidence="4" type="ORF">SK128_016820</name>
</gene>
<dbReference type="PANTHER" id="PTHR45784">
    <property type="entry name" value="C-TYPE LECTIN DOMAIN FAMILY 20 MEMBER A-RELATED"/>
    <property type="match status" value="1"/>
</dbReference>
<protein>
    <recommendedName>
        <fullName evidence="3">C-type lectin domain-containing protein</fullName>
    </recommendedName>
</protein>
<organism evidence="4 5">
    <name type="scientific">Halocaridina rubra</name>
    <name type="common">Hawaiian red shrimp</name>
    <dbReference type="NCBI Taxonomy" id="373956"/>
    <lineage>
        <taxon>Eukaryota</taxon>
        <taxon>Metazoa</taxon>
        <taxon>Ecdysozoa</taxon>
        <taxon>Arthropoda</taxon>
        <taxon>Crustacea</taxon>
        <taxon>Multicrustacea</taxon>
        <taxon>Malacostraca</taxon>
        <taxon>Eumalacostraca</taxon>
        <taxon>Eucarida</taxon>
        <taxon>Decapoda</taxon>
        <taxon>Pleocyemata</taxon>
        <taxon>Caridea</taxon>
        <taxon>Atyoidea</taxon>
        <taxon>Atyidae</taxon>
        <taxon>Halocaridina</taxon>
    </lineage>
</organism>
<feature type="domain" description="C-type lectin" evidence="3">
    <location>
        <begin position="183"/>
        <end position="310"/>
    </location>
</feature>
<evidence type="ECO:0000256" key="2">
    <source>
        <dbReference type="SAM" id="SignalP"/>
    </source>
</evidence>
<keyword evidence="1" id="KW-1015">Disulfide bond</keyword>
<dbReference type="SMART" id="SM00034">
    <property type="entry name" value="CLECT"/>
    <property type="match status" value="2"/>
</dbReference>
<dbReference type="InterPro" id="IPR018378">
    <property type="entry name" value="C-type_lectin_CS"/>
</dbReference>
<proteinExistence type="predicted"/>
<dbReference type="SUPFAM" id="SSF56436">
    <property type="entry name" value="C-type lectin-like"/>
    <property type="match status" value="2"/>
</dbReference>
<evidence type="ECO:0000313" key="4">
    <source>
        <dbReference type="EMBL" id="KAK7065178.1"/>
    </source>
</evidence>
<dbReference type="InterPro" id="IPR016187">
    <property type="entry name" value="CTDL_fold"/>
</dbReference>
<evidence type="ECO:0000256" key="1">
    <source>
        <dbReference type="ARBA" id="ARBA00023157"/>
    </source>
</evidence>
<dbReference type="Gene3D" id="3.10.100.10">
    <property type="entry name" value="Mannose-Binding Protein A, subunit A"/>
    <property type="match status" value="2"/>
</dbReference>
<dbReference type="PROSITE" id="PS00615">
    <property type="entry name" value="C_TYPE_LECTIN_1"/>
    <property type="match status" value="1"/>
</dbReference>
<evidence type="ECO:0000313" key="5">
    <source>
        <dbReference type="Proteomes" id="UP001381693"/>
    </source>
</evidence>
<accession>A0AAN8WNB7</accession>
<sequence>MALMVIVAAVLGIITSVKGQSCSAPFIPVGGKCLHLEASVQGSSFTWQEARDYCKALGGSLNADLATFPTCDQFTQFARYLELNVPVNSTVWVGAHTAFSVNMWEWVTLESLATGVPFWYYGETYDKGYECAASDNRYYHRLVAADCNEMMAFACTYTPSEVTEVQEAKAARKVDCPNDGIAIGEFCYIFNDATEDFNNAEEKCIQDHGIYGGELYYPSSCDEFANVAHHLETSEDTKKYWVGAVDISGYQEWFWVNGVGVPGGPPYWASGQPSHNDEDAPRVHCGAMSNGQRFYLNDDSCSDQYHFICKLQLP</sequence>
<evidence type="ECO:0000259" key="3">
    <source>
        <dbReference type="PROSITE" id="PS50041"/>
    </source>
</evidence>
<dbReference type="PANTHER" id="PTHR45784:SF3">
    <property type="entry name" value="C-TYPE LECTIN DOMAIN FAMILY 4 MEMBER K-LIKE-RELATED"/>
    <property type="match status" value="1"/>
</dbReference>
<dbReference type="InterPro" id="IPR016186">
    <property type="entry name" value="C-type_lectin-like/link_sf"/>
</dbReference>
<keyword evidence="5" id="KW-1185">Reference proteome</keyword>
<comment type="caution">
    <text evidence="4">The sequence shown here is derived from an EMBL/GenBank/DDBJ whole genome shotgun (WGS) entry which is preliminary data.</text>
</comment>
<feature type="domain" description="C-type lectin" evidence="3">
    <location>
        <begin position="29"/>
        <end position="156"/>
    </location>
</feature>
<feature type="signal peptide" evidence="2">
    <location>
        <begin position="1"/>
        <end position="19"/>
    </location>
</feature>
<keyword evidence="2" id="KW-0732">Signal</keyword>
<dbReference type="PROSITE" id="PS50041">
    <property type="entry name" value="C_TYPE_LECTIN_2"/>
    <property type="match status" value="2"/>
</dbReference>
<dbReference type="AlphaFoldDB" id="A0AAN8WNB7"/>
<name>A0AAN8WNB7_HALRR</name>
<dbReference type="InterPro" id="IPR001304">
    <property type="entry name" value="C-type_lectin-like"/>
</dbReference>
<dbReference type="CDD" id="cd00037">
    <property type="entry name" value="CLECT"/>
    <property type="match status" value="2"/>
</dbReference>
<dbReference type="Pfam" id="PF00059">
    <property type="entry name" value="Lectin_C"/>
    <property type="match status" value="2"/>
</dbReference>
<dbReference type="Proteomes" id="UP001381693">
    <property type="component" value="Unassembled WGS sequence"/>
</dbReference>
<feature type="chain" id="PRO_5043020595" description="C-type lectin domain-containing protein" evidence="2">
    <location>
        <begin position="20"/>
        <end position="314"/>
    </location>
</feature>